<protein>
    <submittedName>
        <fullName evidence="3">Serine/threonine-protein phosphatase</fullName>
    </submittedName>
</protein>
<dbReference type="Proteomes" id="UP001652264">
    <property type="component" value="Unassembled WGS sequence"/>
</dbReference>
<proteinExistence type="predicted"/>
<evidence type="ECO:0000259" key="2">
    <source>
        <dbReference type="SMART" id="SM00331"/>
    </source>
</evidence>
<dbReference type="EMBL" id="JANVAD010000011">
    <property type="protein sequence ID" value="MCS6524165.1"/>
    <property type="molecule type" value="Genomic_DNA"/>
</dbReference>
<dbReference type="InterPro" id="IPR036457">
    <property type="entry name" value="PPM-type-like_dom_sf"/>
</dbReference>
<dbReference type="SMART" id="SM00331">
    <property type="entry name" value="PP2C_SIG"/>
    <property type="match status" value="1"/>
</dbReference>
<dbReference type="Gene3D" id="3.60.40.10">
    <property type="entry name" value="PPM-type phosphatase domain"/>
    <property type="match status" value="1"/>
</dbReference>
<name>A0ABT2HLM0_9MICO</name>
<evidence type="ECO:0000313" key="4">
    <source>
        <dbReference type="Proteomes" id="UP001652264"/>
    </source>
</evidence>
<feature type="domain" description="PPM-type phosphatase" evidence="2">
    <location>
        <begin position="35"/>
        <end position="243"/>
    </location>
</feature>
<accession>A0ABT2HLM0</accession>
<keyword evidence="4" id="KW-1185">Reference proteome</keyword>
<dbReference type="InterPro" id="IPR001932">
    <property type="entry name" value="PPM-type_phosphatase-like_dom"/>
</dbReference>
<sequence>MVSLQDVYDDEDAGLDQASRLRTVQAALLPDGRAGTGWSAAHVARAAAGVSGDLAQCATAPDGRSLVVTVGDVMGKGVPAGLLAAHLLGALDALVRETPGVAVEGAEGAVRGRLERASAFATLFHARLRLADGALEFVDAGHGFAAIARTDGSTRRIPSADLPIGLQPRGFPRLPRHDALGPGDVLLVASDGILELPDADFETLTALARRLVDAPALDDTLRAFLDDVPAVVGDDLTVLAVRRDVDPATAAATTDPDGADR</sequence>
<keyword evidence="1" id="KW-0378">Hydrolase</keyword>
<dbReference type="InterPro" id="IPR052016">
    <property type="entry name" value="Bact_Sigma-Reg"/>
</dbReference>
<dbReference type="GeneID" id="95324992"/>
<dbReference type="SUPFAM" id="SSF81606">
    <property type="entry name" value="PP2C-like"/>
    <property type="match status" value="1"/>
</dbReference>
<reference evidence="3 4" key="1">
    <citation type="submission" date="2022-08" db="EMBL/GenBank/DDBJ databases">
        <title>Taxonomy of Curtobacterium flaccumfaciens.</title>
        <authorList>
            <person name="Osdaghi E."/>
            <person name="Taghavi S.M."/>
            <person name="Hamidizade M."/>
            <person name="Abachi H."/>
            <person name="Fazliarab A."/>
            <person name="Baeyen S."/>
            <person name="Portier P."/>
            <person name="Van Vaerenbergh J."/>
            <person name="Jacques M.-A."/>
        </authorList>
    </citation>
    <scope>NUCLEOTIDE SEQUENCE [LARGE SCALE GENOMIC DNA]</scope>
    <source>
        <strain evidence="3 4">LMG8786T</strain>
    </source>
</reference>
<evidence type="ECO:0000313" key="3">
    <source>
        <dbReference type="EMBL" id="MCS6524165.1"/>
    </source>
</evidence>
<organism evidence="3 4">
    <name type="scientific">Curtobacterium citreum</name>
    <dbReference type="NCBI Taxonomy" id="2036"/>
    <lineage>
        <taxon>Bacteria</taxon>
        <taxon>Bacillati</taxon>
        <taxon>Actinomycetota</taxon>
        <taxon>Actinomycetes</taxon>
        <taxon>Micrococcales</taxon>
        <taxon>Microbacteriaceae</taxon>
        <taxon>Curtobacterium</taxon>
    </lineage>
</organism>
<dbReference type="Pfam" id="PF07228">
    <property type="entry name" value="SpoIIE"/>
    <property type="match status" value="1"/>
</dbReference>
<comment type="caution">
    <text evidence="3">The sequence shown here is derived from an EMBL/GenBank/DDBJ whole genome shotgun (WGS) entry which is preliminary data.</text>
</comment>
<dbReference type="RefSeq" id="WP_114850459.1">
    <property type="nucleotide sequence ID" value="NZ_BMNV01000014.1"/>
</dbReference>
<gene>
    <name evidence="3" type="ORF">NYQ28_16470</name>
</gene>
<evidence type="ECO:0000256" key="1">
    <source>
        <dbReference type="ARBA" id="ARBA00022801"/>
    </source>
</evidence>
<dbReference type="PANTHER" id="PTHR43156">
    <property type="entry name" value="STAGE II SPORULATION PROTEIN E-RELATED"/>
    <property type="match status" value="1"/>
</dbReference>
<dbReference type="PANTHER" id="PTHR43156:SF2">
    <property type="entry name" value="STAGE II SPORULATION PROTEIN E"/>
    <property type="match status" value="1"/>
</dbReference>